<gene>
    <name evidence="1" type="ORF">NEZAVI_LOCUS287</name>
</gene>
<evidence type="ECO:0000313" key="2">
    <source>
        <dbReference type="Proteomes" id="UP001152798"/>
    </source>
</evidence>
<reference evidence="1" key="1">
    <citation type="submission" date="2022-01" db="EMBL/GenBank/DDBJ databases">
        <authorList>
            <person name="King R."/>
        </authorList>
    </citation>
    <scope>NUCLEOTIDE SEQUENCE</scope>
</reference>
<accession>A0A9P0GZ21</accession>
<organism evidence="1 2">
    <name type="scientific">Nezara viridula</name>
    <name type="common">Southern green stink bug</name>
    <name type="synonym">Cimex viridulus</name>
    <dbReference type="NCBI Taxonomy" id="85310"/>
    <lineage>
        <taxon>Eukaryota</taxon>
        <taxon>Metazoa</taxon>
        <taxon>Ecdysozoa</taxon>
        <taxon>Arthropoda</taxon>
        <taxon>Hexapoda</taxon>
        <taxon>Insecta</taxon>
        <taxon>Pterygota</taxon>
        <taxon>Neoptera</taxon>
        <taxon>Paraneoptera</taxon>
        <taxon>Hemiptera</taxon>
        <taxon>Heteroptera</taxon>
        <taxon>Panheteroptera</taxon>
        <taxon>Pentatomomorpha</taxon>
        <taxon>Pentatomoidea</taxon>
        <taxon>Pentatomidae</taxon>
        <taxon>Pentatominae</taxon>
        <taxon>Nezara</taxon>
    </lineage>
</organism>
<keyword evidence="2" id="KW-1185">Reference proteome</keyword>
<dbReference type="EMBL" id="OV725077">
    <property type="protein sequence ID" value="CAH1388726.1"/>
    <property type="molecule type" value="Genomic_DNA"/>
</dbReference>
<sequence>MGCISLDRMRRIRIG</sequence>
<proteinExistence type="predicted"/>
<dbReference type="Proteomes" id="UP001152798">
    <property type="component" value="Chromosome 1"/>
</dbReference>
<evidence type="ECO:0000313" key="1">
    <source>
        <dbReference type="EMBL" id="CAH1388726.1"/>
    </source>
</evidence>
<name>A0A9P0GZ21_NEZVI</name>
<protein>
    <submittedName>
        <fullName evidence="1">Uncharacterized protein</fullName>
    </submittedName>
</protein>